<dbReference type="Proteomes" id="UP000030854">
    <property type="component" value="Unassembled WGS sequence"/>
</dbReference>
<comment type="caution">
    <text evidence="1">The sequence shown here is derived from an EMBL/GenBank/DDBJ whole genome shotgun (WGS) entry which is preliminary data.</text>
</comment>
<dbReference type="HOGENOM" id="CLU_921949_0_0_1"/>
<keyword evidence="2" id="KW-1185">Reference proteome</keyword>
<dbReference type="AlphaFoldDB" id="A0A0B1P4V3"/>
<evidence type="ECO:0000313" key="2">
    <source>
        <dbReference type="Proteomes" id="UP000030854"/>
    </source>
</evidence>
<evidence type="ECO:0000313" key="1">
    <source>
        <dbReference type="EMBL" id="KHJ32350.1"/>
    </source>
</evidence>
<protein>
    <submittedName>
        <fullName evidence="1">Uncharacterized protein</fullName>
    </submittedName>
</protein>
<reference evidence="1 2" key="1">
    <citation type="journal article" date="2014" name="BMC Genomics">
        <title>Adaptive genomic structural variation in the grape powdery mildew pathogen, Erysiphe necator.</title>
        <authorList>
            <person name="Jones L."/>
            <person name="Riaz S."/>
            <person name="Morales-Cruz A."/>
            <person name="Amrine K.C."/>
            <person name="McGuire B."/>
            <person name="Gubler W.D."/>
            <person name="Walker M.A."/>
            <person name="Cantu D."/>
        </authorList>
    </citation>
    <scope>NUCLEOTIDE SEQUENCE [LARGE SCALE GENOMIC DNA]</scope>
    <source>
        <strain evidence="2">c</strain>
    </source>
</reference>
<name>A0A0B1P4V3_UNCNE</name>
<proteinExistence type="predicted"/>
<gene>
    <name evidence="1" type="ORF">EV44_g3423</name>
</gene>
<sequence length="302" mass="35109">MVNGTMEYRNVCWRCGNGPNADSPRHDSRQCQNPSLQNWESEVLCCKHHERKEMFEIKENQIGNMPHNSKKPLTNQVVDVDLRRERYEKANLTVPYLNNDWQQSDEIEEMSFNELIAMESASGGSKTHVNVVDGPLDEYLLDEPLAEELTSTTYCKKGKYEKCKEEDLLTEAQILFSAHVVERDNAKRPRTHHNIINDEDIEPRPKESVGVDEFALYQGKNRPRRRQVEPLINARIKDGPLDYMKILDRTKVEISLKDLAQMSPAVRKHWKHGMSRVNDKRSRKKSRQAEIFEVALKLPIEV</sequence>
<accession>A0A0B1P4V3</accession>
<dbReference type="EMBL" id="JNVN01002153">
    <property type="protein sequence ID" value="KHJ32350.1"/>
    <property type="molecule type" value="Genomic_DNA"/>
</dbReference>
<organism evidence="1 2">
    <name type="scientific">Uncinula necator</name>
    <name type="common">Grape powdery mildew</name>
    <dbReference type="NCBI Taxonomy" id="52586"/>
    <lineage>
        <taxon>Eukaryota</taxon>
        <taxon>Fungi</taxon>
        <taxon>Dikarya</taxon>
        <taxon>Ascomycota</taxon>
        <taxon>Pezizomycotina</taxon>
        <taxon>Leotiomycetes</taxon>
        <taxon>Erysiphales</taxon>
        <taxon>Erysiphaceae</taxon>
        <taxon>Erysiphe</taxon>
    </lineage>
</organism>